<dbReference type="GO" id="GO:0071949">
    <property type="term" value="F:FAD binding"/>
    <property type="evidence" value="ECO:0007669"/>
    <property type="project" value="InterPro"/>
</dbReference>
<dbReference type="PROSITE" id="PS51387">
    <property type="entry name" value="FAD_PCMH"/>
    <property type="match status" value="1"/>
</dbReference>
<feature type="domain" description="FAD-binding PCMH-type" evidence="4">
    <location>
        <begin position="1"/>
        <end position="177"/>
    </location>
</feature>
<dbReference type="Gene3D" id="3.30.43.10">
    <property type="entry name" value="Uridine Diphospho-n-acetylenolpyruvylglucosamine Reductase, domain 2"/>
    <property type="match status" value="1"/>
</dbReference>
<dbReference type="InterPro" id="IPR016166">
    <property type="entry name" value="FAD-bd_PCMH"/>
</dbReference>
<gene>
    <name evidence="5" type="ORF">MJ956_11730</name>
</gene>
<keyword evidence="1" id="KW-0285">Flavoprotein</keyword>
<dbReference type="InterPro" id="IPR051312">
    <property type="entry name" value="Diverse_Substr_Oxidored"/>
</dbReference>
<dbReference type="Gene3D" id="3.30.390.50">
    <property type="entry name" value="CO dehydrogenase flavoprotein, C-terminal domain"/>
    <property type="match status" value="1"/>
</dbReference>
<dbReference type="PANTHER" id="PTHR42659">
    <property type="entry name" value="XANTHINE DEHYDROGENASE SUBUNIT C-RELATED"/>
    <property type="match status" value="1"/>
</dbReference>
<reference evidence="5" key="1">
    <citation type="submission" date="2022-03" db="EMBL/GenBank/DDBJ databases">
        <title>Aurantimonas Liuensis sp. Nov., isolated from the hadal seawater of the Mariana Trench.</title>
        <authorList>
            <person name="Liu R."/>
        </authorList>
    </citation>
    <scope>NUCLEOTIDE SEQUENCE</scope>
    <source>
        <strain evidence="5">LRZ36</strain>
    </source>
</reference>
<dbReference type="GO" id="GO:0016491">
    <property type="term" value="F:oxidoreductase activity"/>
    <property type="evidence" value="ECO:0007669"/>
    <property type="project" value="UniProtKB-KW"/>
</dbReference>
<dbReference type="InterPro" id="IPR016167">
    <property type="entry name" value="FAD-bd_PCMH_sub1"/>
</dbReference>
<evidence type="ECO:0000256" key="3">
    <source>
        <dbReference type="ARBA" id="ARBA00023002"/>
    </source>
</evidence>
<keyword evidence="3" id="KW-0560">Oxidoreductase</keyword>
<dbReference type="Proteomes" id="UP001155220">
    <property type="component" value="Unassembled WGS sequence"/>
</dbReference>
<dbReference type="InterPro" id="IPR005107">
    <property type="entry name" value="CO_DH_flav_C"/>
</dbReference>
<evidence type="ECO:0000313" key="5">
    <source>
        <dbReference type="EMBL" id="MCP3055806.1"/>
    </source>
</evidence>
<name>A0A9X2H7Q0_9HYPH</name>
<dbReference type="SUPFAM" id="SSF56176">
    <property type="entry name" value="FAD-binding/transporter-associated domain-like"/>
    <property type="match status" value="1"/>
</dbReference>
<dbReference type="InterPro" id="IPR016169">
    <property type="entry name" value="FAD-bd_PCMH_sub2"/>
</dbReference>
<dbReference type="SMART" id="SM01092">
    <property type="entry name" value="CO_deh_flav_C"/>
    <property type="match status" value="1"/>
</dbReference>
<proteinExistence type="predicted"/>
<dbReference type="EMBL" id="JALHBS010000069">
    <property type="protein sequence ID" value="MCP3055806.1"/>
    <property type="molecule type" value="Genomic_DNA"/>
</dbReference>
<dbReference type="InterPro" id="IPR002346">
    <property type="entry name" value="Mopterin_DH_FAD-bd"/>
</dbReference>
<dbReference type="PANTHER" id="PTHR42659:SF2">
    <property type="entry name" value="XANTHINE DEHYDROGENASE SUBUNIT C-RELATED"/>
    <property type="match status" value="1"/>
</dbReference>
<sequence length="283" mass="29599">MKASKVAYGRAETLDDVFGLMDEAGERARILAGGQSLVAALNLRLDEDVALIDINRIQELSGIADRDDALRIGALTRHVDLGASTLIAEHAPLLHQAVPLIAHAAIRCRGTIGGSLANADPAAELAACVVALDAEIVATSRAGERRIPASRFFTGLFDTALRPGELISAIIVRKAEPGERQRILELARRSGDFAIVGLAGVRRGQSTRLAYFGAGDTPILATNAMKALDAGATLDAAVAALSNDLDPPSDANGSARYRMHLAAVLLRRMVAELSSGSHVGMAA</sequence>
<evidence type="ECO:0000313" key="6">
    <source>
        <dbReference type="Proteomes" id="UP001155220"/>
    </source>
</evidence>
<keyword evidence="6" id="KW-1185">Reference proteome</keyword>
<dbReference type="InterPro" id="IPR036683">
    <property type="entry name" value="CO_DH_flav_C_dom_sf"/>
</dbReference>
<dbReference type="SUPFAM" id="SSF55447">
    <property type="entry name" value="CO dehydrogenase flavoprotein C-terminal domain-like"/>
    <property type="match status" value="1"/>
</dbReference>
<keyword evidence="2" id="KW-0274">FAD</keyword>
<dbReference type="Pfam" id="PF03450">
    <property type="entry name" value="CO_deh_flav_C"/>
    <property type="match status" value="1"/>
</dbReference>
<organism evidence="5 6">
    <name type="scientific">Aurantimonas marianensis</name>
    <dbReference type="NCBI Taxonomy" id="2920428"/>
    <lineage>
        <taxon>Bacteria</taxon>
        <taxon>Pseudomonadati</taxon>
        <taxon>Pseudomonadota</taxon>
        <taxon>Alphaproteobacteria</taxon>
        <taxon>Hyphomicrobiales</taxon>
        <taxon>Aurantimonadaceae</taxon>
        <taxon>Aurantimonas</taxon>
    </lineage>
</organism>
<dbReference type="AlphaFoldDB" id="A0A9X2H7Q0"/>
<evidence type="ECO:0000256" key="1">
    <source>
        <dbReference type="ARBA" id="ARBA00022630"/>
    </source>
</evidence>
<evidence type="ECO:0000259" key="4">
    <source>
        <dbReference type="PROSITE" id="PS51387"/>
    </source>
</evidence>
<dbReference type="Gene3D" id="3.30.465.10">
    <property type="match status" value="1"/>
</dbReference>
<dbReference type="InterPro" id="IPR036318">
    <property type="entry name" value="FAD-bd_PCMH-like_sf"/>
</dbReference>
<dbReference type="Pfam" id="PF00941">
    <property type="entry name" value="FAD_binding_5"/>
    <property type="match status" value="1"/>
</dbReference>
<protein>
    <submittedName>
        <fullName evidence="5">FAD binding domain-containing protein</fullName>
    </submittedName>
</protein>
<comment type="caution">
    <text evidence="5">The sequence shown here is derived from an EMBL/GenBank/DDBJ whole genome shotgun (WGS) entry which is preliminary data.</text>
</comment>
<accession>A0A9X2H7Q0</accession>
<dbReference type="RefSeq" id="WP_253964644.1">
    <property type="nucleotide sequence ID" value="NZ_JALHBS010000069.1"/>
</dbReference>
<evidence type="ECO:0000256" key="2">
    <source>
        <dbReference type="ARBA" id="ARBA00022827"/>
    </source>
</evidence>